<sequence length="543" mass="60264">MAPRKRPYRPKVKGCYECSKRRVSCDRRIPRCMKCSSRGLDCSGTDANVRVRFAHGVNTRGKWAGETIESLCEKREESKKTKSPQNLSSEQYSGDRIFGDFHLQAGCWSLQPTRGNASTSSDIGDMGEGINAPSPARVSKYTNTYVDPVFDTGSRGSFNPYELHNSYEKEMSLNRRDHVSPPGPPLIGFVIGQDDQAFRGCLMDDIPCWKRELLLHFSGHIAGEMVAIDGSHNGWRYIVLPMAHADELVMNAVLAVSAFHRDGMNTDGIRYLETNTNGLRHSSQQQHISQEPPHSPQALYNLAIDGLRQRSNLAGCSYEANQAISVAVLVLLVAAMVTGREDYSTILSMLHSATNVLGGEHKLGATELGGFLVRQVRKNRVYAAPYISELAGIETLASESQWDQYFDCIRYCSQGQAGDSSIVATVARVMQQAHDIYLQGVTGSNAVAPDAKDKIEAFKETLEQIPEHEPGTHVLVWATFLVAAASSLESHRAFFRRLLLRHHSRSRFANLLRGINHLPLVWAKVDQGARWTELLSEAGLFLM</sequence>
<evidence type="ECO:0000313" key="4">
    <source>
        <dbReference type="EMBL" id="KAK1853108.1"/>
    </source>
</evidence>
<dbReference type="GO" id="GO:0008270">
    <property type="term" value="F:zinc ion binding"/>
    <property type="evidence" value="ECO:0007669"/>
    <property type="project" value="InterPro"/>
</dbReference>
<gene>
    <name evidence="4" type="ORF">CCHR01_04246</name>
</gene>
<dbReference type="Pfam" id="PF00172">
    <property type="entry name" value="Zn_clus"/>
    <property type="match status" value="1"/>
</dbReference>
<keyword evidence="2" id="KW-0539">Nucleus</keyword>
<organism evidence="4 5">
    <name type="scientific">Colletotrichum chrysophilum</name>
    <dbReference type="NCBI Taxonomy" id="1836956"/>
    <lineage>
        <taxon>Eukaryota</taxon>
        <taxon>Fungi</taxon>
        <taxon>Dikarya</taxon>
        <taxon>Ascomycota</taxon>
        <taxon>Pezizomycotina</taxon>
        <taxon>Sordariomycetes</taxon>
        <taxon>Hypocreomycetidae</taxon>
        <taxon>Glomerellales</taxon>
        <taxon>Glomerellaceae</taxon>
        <taxon>Colletotrichum</taxon>
        <taxon>Colletotrichum gloeosporioides species complex</taxon>
    </lineage>
</organism>
<dbReference type="Proteomes" id="UP001243330">
    <property type="component" value="Unassembled WGS sequence"/>
</dbReference>
<protein>
    <recommendedName>
        <fullName evidence="3">Zn(2)-C6 fungal-type domain-containing protein</fullName>
    </recommendedName>
</protein>
<dbReference type="InterPro" id="IPR001138">
    <property type="entry name" value="Zn2Cys6_DnaBD"/>
</dbReference>
<reference evidence="4" key="1">
    <citation type="submission" date="2023-01" db="EMBL/GenBank/DDBJ databases">
        <title>Colletotrichum chrysophilum M932 genome sequence.</title>
        <authorList>
            <person name="Baroncelli R."/>
        </authorList>
    </citation>
    <scope>NUCLEOTIDE SEQUENCE</scope>
    <source>
        <strain evidence="4">M932</strain>
    </source>
</reference>
<proteinExistence type="predicted"/>
<dbReference type="InterPro" id="IPR036864">
    <property type="entry name" value="Zn2-C6_fun-type_DNA-bd_sf"/>
</dbReference>
<keyword evidence="5" id="KW-1185">Reference proteome</keyword>
<dbReference type="GO" id="GO:0000976">
    <property type="term" value="F:transcription cis-regulatory region binding"/>
    <property type="evidence" value="ECO:0007669"/>
    <property type="project" value="TreeGrafter"/>
</dbReference>
<dbReference type="Pfam" id="PF11951">
    <property type="entry name" value="Fungal_trans_2"/>
    <property type="match status" value="2"/>
</dbReference>
<accession>A0AAD9AS66</accession>
<evidence type="ECO:0000256" key="1">
    <source>
        <dbReference type="ARBA" id="ARBA00004123"/>
    </source>
</evidence>
<dbReference type="GO" id="GO:0045944">
    <property type="term" value="P:positive regulation of transcription by RNA polymerase II"/>
    <property type="evidence" value="ECO:0007669"/>
    <property type="project" value="TreeGrafter"/>
</dbReference>
<comment type="caution">
    <text evidence="4">The sequence shown here is derived from an EMBL/GenBank/DDBJ whole genome shotgun (WGS) entry which is preliminary data.</text>
</comment>
<dbReference type="PROSITE" id="PS00463">
    <property type="entry name" value="ZN2_CY6_FUNGAL_1"/>
    <property type="match status" value="1"/>
</dbReference>
<name>A0AAD9AS66_9PEZI</name>
<evidence type="ECO:0000256" key="2">
    <source>
        <dbReference type="ARBA" id="ARBA00023242"/>
    </source>
</evidence>
<dbReference type="PANTHER" id="PTHR37534">
    <property type="entry name" value="TRANSCRIPTIONAL ACTIVATOR PROTEIN UGA3"/>
    <property type="match status" value="1"/>
</dbReference>
<dbReference type="PROSITE" id="PS50048">
    <property type="entry name" value="ZN2_CY6_FUNGAL_2"/>
    <property type="match status" value="1"/>
</dbReference>
<dbReference type="AlphaFoldDB" id="A0AAD9AS66"/>
<comment type="subcellular location">
    <subcellularLocation>
        <location evidence="1">Nucleus</location>
    </subcellularLocation>
</comment>
<evidence type="ECO:0000259" key="3">
    <source>
        <dbReference type="PROSITE" id="PS50048"/>
    </source>
</evidence>
<dbReference type="PANTHER" id="PTHR37534:SF17">
    <property type="entry name" value="ZN(2)-C6 FUNGAL-TYPE DOMAIN-CONTAINING PROTEIN"/>
    <property type="match status" value="1"/>
</dbReference>
<dbReference type="CDD" id="cd00067">
    <property type="entry name" value="GAL4"/>
    <property type="match status" value="1"/>
</dbReference>
<dbReference type="SUPFAM" id="SSF57701">
    <property type="entry name" value="Zn2/Cys6 DNA-binding domain"/>
    <property type="match status" value="1"/>
</dbReference>
<dbReference type="GO" id="GO:0000981">
    <property type="term" value="F:DNA-binding transcription factor activity, RNA polymerase II-specific"/>
    <property type="evidence" value="ECO:0007669"/>
    <property type="project" value="InterPro"/>
</dbReference>
<dbReference type="GO" id="GO:0005634">
    <property type="term" value="C:nucleus"/>
    <property type="evidence" value="ECO:0007669"/>
    <property type="project" value="UniProtKB-SubCell"/>
</dbReference>
<evidence type="ECO:0000313" key="5">
    <source>
        <dbReference type="Proteomes" id="UP001243330"/>
    </source>
</evidence>
<dbReference type="EMBL" id="JAQOWY010000061">
    <property type="protein sequence ID" value="KAK1853108.1"/>
    <property type="molecule type" value="Genomic_DNA"/>
</dbReference>
<dbReference type="InterPro" id="IPR021858">
    <property type="entry name" value="Fun_TF"/>
</dbReference>
<feature type="domain" description="Zn(2)-C6 fungal-type" evidence="3">
    <location>
        <begin position="14"/>
        <end position="43"/>
    </location>
</feature>